<dbReference type="Proteomes" id="UP000694580">
    <property type="component" value="Chromosome 8"/>
</dbReference>
<reference evidence="3" key="3">
    <citation type="submission" date="2025-09" db="UniProtKB">
        <authorList>
            <consortium name="Ensembl"/>
        </authorList>
    </citation>
    <scope>IDENTIFICATION</scope>
</reference>
<dbReference type="InterPro" id="IPR031887">
    <property type="entry name" value="SDCCAG8"/>
</dbReference>
<dbReference type="Ensembl" id="ENSDCDT00010056216.1">
    <property type="protein sequence ID" value="ENSDCDP00010046022.1"/>
    <property type="gene ID" value="ENSDCDG00010028227.1"/>
</dbReference>
<dbReference type="RefSeq" id="XP_028846012.1">
    <property type="nucleotide sequence ID" value="XM_028990179.1"/>
</dbReference>
<keyword evidence="1" id="KW-0175">Coiled coil</keyword>
<keyword evidence="4" id="KW-1185">Reference proteome</keyword>
<name>A0AAY4DKF7_9TELE</name>
<reference evidence="3 4" key="1">
    <citation type="submission" date="2020-06" db="EMBL/GenBank/DDBJ databases">
        <authorList>
            <consortium name="Wellcome Sanger Institute Data Sharing"/>
        </authorList>
    </citation>
    <scope>NUCLEOTIDE SEQUENCE [LARGE SCALE GENOMIC DNA]</scope>
</reference>
<feature type="compositionally biased region" description="Polar residues" evidence="2">
    <location>
        <begin position="46"/>
        <end position="71"/>
    </location>
</feature>
<feature type="coiled-coil region" evidence="1">
    <location>
        <begin position="329"/>
        <end position="523"/>
    </location>
</feature>
<feature type="compositionally biased region" description="Acidic residues" evidence="2">
    <location>
        <begin position="1"/>
        <end position="11"/>
    </location>
</feature>
<dbReference type="RefSeq" id="XP_028846010.1">
    <property type="nucleotide sequence ID" value="XM_028990177.1"/>
</dbReference>
<dbReference type="GO" id="GO:0035148">
    <property type="term" value="P:tube formation"/>
    <property type="evidence" value="ECO:0007669"/>
    <property type="project" value="TreeGrafter"/>
</dbReference>
<feature type="compositionally biased region" description="Basic and acidic residues" evidence="2">
    <location>
        <begin position="12"/>
        <end position="22"/>
    </location>
</feature>
<gene>
    <name evidence="3" type="primary">SDCCAG8</name>
</gene>
<evidence type="ECO:0000256" key="1">
    <source>
        <dbReference type="SAM" id="Coils"/>
    </source>
</evidence>
<sequence>MKPYGDSDEERESQKRLRERASRSIQQLSSVLDRSSDSESVEPEGNQYQGSSGEELSGQQAKESDAVNQLHSLLLKQPQDATKCSPSKRIFRPKKDKGEAKSSLPAVQGLVPIFHKDSEYIQHLEEEVKFCKEELLEMKQRIRVVVVENEKLHQQLKTKLEEETLKDYTILDGTTSLSPTGQLPPHEAPCLQNIFSETFTRLRTIDGDELEKLKEINQAQLKTLESQVISLKKDLATSQKECEEVKVRLRHKEMMAAVGSEQRVGGLCLKCAQHEAVLAGTHCNVPIQAITKERDELSVMLQSLRTCLHEAEQREWAASQQVKQAMVVAEEANLEKTRAEVLCEQAHRELARQRERRQEEMNAQQKKILQARHAEREEAKKEKEELAQSMRGLTQRVGELDALVAQADREKSSLTGQLQEAYRKLTTQEEEGNKICGELRYLLSQAQLKRSEAERELRDFSSRNARQLELAEQEVEKLGAELSVCRQRLEEAQKATSRAQAEAVGLEERLGRAEHQLHLTRQEREKWERCRREDVAALTFQAQQRELHLAEKLQQMESQHEQRVGEADALLSSQNSLIGKLNVEGRHLLEELETSRAKVNQLDQQRSQLQESVEKLRIRCLEMDEECVQHGRMHQRMKSRLQQLDQHSQASGEQIVELLRRQTQLMEERAALLEEARTLRVQTPGSGQPVI</sequence>
<dbReference type="RefSeq" id="XP_028846011.1">
    <property type="nucleotide sequence ID" value="XM_028990178.1"/>
</dbReference>
<proteinExistence type="predicted"/>
<organism evidence="3 4">
    <name type="scientific">Denticeps clupeoides</name>
    <name type="common">denticle herring</name>
    <dbReference type="NCBI Taxonomy" id="299321"/>
    <lineage>
        <taxon>Eukaryota</taxon>
        <taxon>Metazoa</taxon>
        <taxon>Chordata</taxon>
        <taxon>Craniata</taxon>
        <taxon>Vertebrata</taxon>
        <taxon>Euteleostomi</taxon>
        <taxon>Actinopterygii</taxon>
        <taxon>Neopterygii</taxon>
        <taxon>Teleostei</taxon>
        <taxon>Clupei</taxon>
        <taxon>Clupeiformes</taxon>
        <taxon>Denticipitoidei</taxon>
        <taxon>Denticipitidae</taxon>
        <taxon>Denticeps</taxon>
    </lineage>
</organism>
<dbReference type="Pfam" id="PF15964">
    <property type="entry name" value="CCCAP"/>
    <property type="match status" value="1"/>
</dbReference>
<evidence type="ECO:0000313" key="4">
    <source>
        <dbReference type="Proteomes" id="UP000694580"/>
    </source>
</evidence>
<dbReference type="GO" id="GO:0001764">
    <property type="term" value="P:neuron migration"/>
    <property type="evidence" value="ECO:0007669"/>
    <property type="project" value="TreeGrafter"/>
</dbReference>
<dbReference type="GO" id="GO:0030010">
    <property type="term" value="P:establishment of cell polarity"/>
    <property type="evidence" value="ECO:0007669"/>
    <property type="project" value="TreeGrafter"/>
</dbReference>
<evidence type="ECO:0008006" key="5">
    <source>
        <dbReference type="Google" id="ProtNLM"/>
    </source>
</evidence>
<dbReference type="GO" id="GO:0007098">
    <property type="term" value="P:centrosome cycle"/>
    <property type="evidence" value="ECO:0007669"/>
    <property type="project" value="InterPro"/>
</dbReference>
<evidence type="ECO:0000256" key="2">
    <source>
        <dbReference type="SAM" id="MobiDB-lite"/>
    </source>
</evidence>
<dbReference type="GeneTree" id="ENSGT00940000164292"/>
<dbReference type="PANTHER" id="PTHR34343">
    <property type="entry name" value="SEROLOGICALLY DEFINED COLON CANCER ANTIGEN 8"/>
    <property type="match status" value="1"/>
</dbReference>
<feature type="region of interest" description="Disordered" evidence="2">
    <location>
        <begin position="1"/>
        <end position="103"/>
    </location>
</feature>
<feature type="coiled-coil region" evidence="1">
    <location>
        <begin position="207"/>
        <end position="241"/>
    </location>
</feature>
<dbReference type="GO" id="GO:0005814">
    <property type="term" value="C:centriole"/>
    <property type="evidence" value="ECO:0007669"/>
    <property type="project" value="TreeGrafter"/>
</dbReference>
<reference evidence="3" key="2">
    <citation type="submission" date="2025-08" db="UniProtKB">
        <authorList>
            <consortium name="Ensembl"/>
        </authorList>
    </citation>
    <scope>IDENTIFICATION</scope>
</reference>
<dbReference type="PANTHER" id="PTHR34343:SF1">
    <property type="entry name" value="SEROLOGICALLY DEFINED COLON CANCER ANTIGEN 8"/>
    <property type="match status" value="1"/>
</dbReference>
<feature type="coiled-coil region" evidence="1">
    <location>
        <begin position="592"/>
        <end position="626"/>
    </location>
</feature>
<protein>
    <recommendedName>
        <fullName evidence="5">Serologically defined colon cancer antigen 8</fullName>
    </recommendedName>
</protein>
<dbReference type="GO" id="GO:0005813">
    <property type="term" value="C:centrosome"/>
    <property type="evidence" value="ECO:0007669"/>
    <property type="project" value="InterPro"/>
</dbReference>
<evidence type="ECO:0000313" key="3">
    <source>
        <dbReference type="Ensembl" id="ENSDCDP00010046022.1"/>
    </source>
</evidence>
<dbReference type="GeneID" id="114796198"/>
<accession>A0AAY4DKF7</accession>
<dbReference type="AlphaFoldDB" id="A0AAY4DKF7"/>